<keyword evidence="9 13" id="KW-0547">Nucleotide-binding</keyword>
<feature type="binding site" evidence="14">
    <location>
        <position position="198"/>
    </location>
    <ligand>
        <name>ATP</name>
        <dbReference type="ChEBI" id="CHEBI:30616"/>
    </ligand>
</feature>
<dbReference type="InterPro" id="IPR050156">
    <property type="entry name" value="TC-AMP_synthase_SUA5"/>
</dbReference>
<feature type="binding site" evidence="14">
    <location>
        <position position="235"/>
    </location>
    <ligand>
        <name>ATP</name>
        <dbReference type="ChEBI" id="CHEBI:30616"/>
    </ligand>
</feature>
<comment type="similarity">
    <text evidence="2 13">Belongs to the SUA5 family.</text>
</comment>
<dbReference type="AlphaFoldDB" id="A0A512AKD3"/>
<comment type="catalytic activity">
    <reaction evidence="12 13">
        <text>L-threonine + hydrogencarbonate + ATP = L-threonylcarbamoyladenylate + diphosphate + H2O</text>
        <dbReference type="Rhea" id="RHEA:36407"/>
        <dbReference type="ChEBI" id="CHEBI:15377"/>
        <dbReference type="ChEBI" id="CHEBI:17544"/>
        <dbReference type="ChEBI" id="CHEBI:30616"/>
        <dbReference type="ChEBI" id="CHEBI:33019"/>
        <dbReference type="ChEBI" id="CHEBI:57926"/>
        <dbReference type="ChEBI" id="CHEBI:73682"/>
        <dbReference type="EC" id="2.7.7.87"/>
    </reaction>
</comment>
<dbReference type="GO" id="GO:0061710">
    <property type="term" value="F:L-threonylcarbamoyladenylate synthase"/>
    <property type="evidence" value="ECO:0007669"/>
    <property type="project" value="UniProtKB-EC"/>
</dbReference>
<feature type="binding site" evidence="14">
    <location>
        <position position="63"/>
    </location>
    <ligand>
        <name>ATP</name>
        <dbReference type="ChEBI" id="CHEBI:30616"/>
    </ligand>
</feature>
<dbReference type="GO" id="GO:0005524">
    <property type="term" value="F:ATP binding"/>
    <property type="evidence" value="ECO:0007669"/>
    <property type="project" value="UniProtKB-UniRule"/>
</dbReference>
<dbReference type="NCBIfam" id="TIGR00057">
    <property type="entry name" value="L-threonylcarbamoyladenylate synthase"/>
    <property type="match status" value="1"/>
</dbReference>
<feature type="binding site" evidence="14">
    <location>
        <position position="36"/>
    </location>
    <ligand>
        <name>L-threonine</name>
        <dbReference type="ChEBI" id="CHEBI:57926"/>
    </ligand>
</feature>
<protein>
    <recommendedName>
        <fullName evidence="4 13">Threonylcarbamoyl-AMP synthase</fullName>
        <shortName evidence="13">TC-AMP synthase</shortName>
        <ecNumber evidence="3 13">2.7.7.87</ecNumber>
    </recommendedName>
    <alternativeName>
        <fullName evidence="11 13">L-threonylcarbamoyladenylate synthase</fullName>
    </alternativeName>
</protein>
<feature type="binding site" evidence="14">
    <location>
        <position position="183"/>
    </location>
    <ligand>
        <name>L-threonine</name>
        <dbReference type="ChEBI" id="CHEBI:57926"/>
    </ligand>
</feature>
<dbReference type="OrthoDB" id="9814580at2"/>
<evidence type="ECO:0000313" key="17">
    <source>
        <dbReference type="Proteomes" id="UP000321464"/>
    </source>
</evidence>
<dbReference type="Proteomes" id="UP000321464">
    <property type="component" value="Unassembled WGS sequence"/>
</dbReference>
<dbReference type="InterPro" id="IPR010923">
    <property type="entry name" value="T(6)A37_SUA5"/>
</dbReference>
<evidence type="ECO:0000256" key="12">
    <source>
        <dbReference type="ARBA" id="ARBA00048366"/>
    </source>
</evidence>
<dbReference type="PANTHER" id="PTHR17490">
    <property type="entry name" value="SUA5"/>
    <property type="match status" value="1"/>
</dbReference>
<dbReference type="GO" id="GO:0006450">
    <property type="term" value="P:regulation of translational fidelity"/>
    <property type="evidence" value="ECO:0007669"/>
    <property type="project" value="TreeGrafter"/>
</dbReference>
<evidence type="ECO:0000256" key="8">
    <source>
        <dbReference type="ARBA" id="ARBA00022695"/>
    </source>
</evidence>
<dbReference type="SUPFAM" id="SSF55821">
    <property type="entry name" value="YrdC/RibB"/>
    <property type="match status" value="1"/>
</dbReference>
<keyword evidence="6 13" id="KW-0808">Transferase</keyword>
<dbReference type="EMBL" id="BJYR01000013">
    <property type="protein sequence ID" value="GEO00117.1"/>
    <property type="molecule type" value="Genomic_DNA"/>
</dbReference>
<dbReference type="Gene3D" id="3.90.870.10">
    <property type="entry name" value="DHBP synthase"/>
    <property type="match status" value="1"/>
</dbReference>
<dbReference type="PIRSF" id="PIRSF004930">
    <property type="entry name" value="Tln_factor_SUA5"/>
    <property type="match status" value="1"/>
</dbReference>
<dbReference type="GO" id="GO:0003725">
    <property type="term" value="F:double-stranded RNA binding"/>
    <property type="evidence" value="ECO:0007669"/>
    <property type="project" value="UniProtKB-UniRule"/>
</dbReference>
<evidence type="ECO:0000256" key="14">
    <source>
        <dbReference type="PIRSR" id="PIRSR004930-1"/>
    </source>
</evidence>
<dbReference type="GO" id="GO:0000049">
    <property type="term" value="F:tRNA binding"/>
    <property type="evidence" value="ECO:0007669"/>
    <property type="project" value="TreeGrafter"/>
</dbReference>
<proteinExistence type="inferred from homology"/>
<dbReference type="InterPro" id="IPR006070">
    <property type="entry name" value="Sua5-like_dom"/>
</dbReference>
<accession>A0A512AKD3</accession>
<reference evidence="16 17" key="1">
    <citation type="submission" date="2019-07" db="EMBL/GenBank/DDBJ databases">
        <title>Whole genome shotgun sequence of Novosphingobium sediminis NBRC 106119.</title>
        <authorList>
            <person name="Hosoyama A."/>
            <person name="Uohara A."/>
            <person name="Ohji S."/>
            <person name="Ichikawa N."/>
        </authorList>
    </citation>
    <scope>NUCLEOTIDE SEQUENCE [LARGE SCALE GENOMIC DNA]</scope>
    <source>
        <strain evidence="16 17">NBRC 106119</strain>
    </source>
</reference>
<comment type="caution">
    <text evidence="16">The sequence shown here is derived from an EMBL/GenBank/DDBJ whole genome shotgun (WGS) entry which is preliminary data.</text>
</comment>
<feature type="binding site" evidence="14">
    <location>
        <position position="68"/>
    </location>
    <ligand>
        <name>L-threonine</name>
        <dbReference type="ChEBI" id="CHEBI:57926"/>
    </ligand>
</feature>
<feature type="binding site" evidence="14">
    <location>
        <position position="59"/>
    </location>
    <ligand>
        <name>ATP</name>
        <dbReference type="ChEBI" id="CHEBI:30616"/>
    </ligand>
</feature>
<evidence type="ECO:0000256" key="1">
    <source>
        <dbReference type="ARBA" id="ARBA00004496"/>
    </source>
</evidence>
<dbReference type="InterPro" id="IPR038385">
    <property type="entry name" value="Sua5/YwlC_C"/>
</dbReference>
<feature type="binding site" evidence="14">
    <location>
        <position position="143"/>
    </location>
    <ligand>
        <name>L-threonine</name>
        <dbReference type="ChEBI" id="CHEBI:57926"/>
    </ligand>
</feature>
<feature type="binding site" evidence="14">
    <location>
        <position position="145"/>
    </location>
    <ligand>
        <name>ATP</name>
        <dbReference type="ChEBI" id="CHEBI:30616"/>
    </ligand>
</feature>
<evidence type="ECO:0000256" key="9">
    <source>
        <dbReference type="ARBA" id="ARBA00022741"/>
    </source>
</evidence>
<evidence type="ECO:0000256" key="13">
    <source>
        <dbReference type="PIRNR" id="PIRNR004930"/>
    </source>
</evidence>
<comment type="subcellular location">
    <subcellularLocation>
        <location evidence="1 13">Cytoplasm</location>
    </subcellularLocation>
</comment>
<feature type="domain" description="YrdC-like" evidence="15">
    <location>
        <begin position="14"/>
        <end position="202"/>
    </location>
</feature>
<keyword evidence="7 13" id="KW-0819">tRNA processing</keyword>
<evidence type="ECO:0000256" key="11">
    <source>
        <dbReference type="ARBA" id="ARBA00029774"/>
    </source>
</evidence>
<evidence type="ECO:0000256" key="6">
    <source>
        <dbReference type="ARBA" id="ARBA00022679"/>
    </source>
</evidence>
<organism evidence="16 17">
    <name type="scientific">Novosphingobium sediminis</name>
    <dbReference type="NCBI Taxonomy" id="707214"/>
    <lineage>
        <taxon>Bacteria</taxon>
        <taxon>Pseudomonadati</taxon>
        <taxon>Pseudomonadota</taxon>
        <taxon>Alphaproteobacteria</taxon>
        <taxon>Sphingomonadales</taxon>
        <taxon>Sphingomonadaceae</taxon>
        <taxon>Novosphingobium</taxon>
    </lineage>
</organism>
<evidence type="ECO:0000259" key="15">
    <source>
        <dbReference type="PROSITE" id="PS51163"/>
    </source>
</evidence>
<dbReference type="InterPro" id="IPR005145">
    <property type="entry name" value="Sua5_C"/>
</dbReference>
<dbReference type="GO" id="GO:0008033">
    <property type="term" value="P:tRNA processing"/>
    <property type="evidence" value="ECO:0007669"/>
    <property type="project" value="UniProtKB-KW"/>
</dbReference>
<dbReference type="EC" id="2.7.7.87" evidence="3 13"/>
<dbReference type="Pfam" id="PF03481">
    <property type="entry name" value="Sua5_C"/>
    <property type="match status" value="1"/>
</dbReference>
<gene>
    <name evidence="16" type="ORF">NSE01_19490</name>
</gene>
<dbReference type="Gene3D" id="3.40.50.11030">
    <property type="entry name" value="Threonylcarbamoyl-AMP synthase, C-terminal domain"/>
    <property type="match status" value="1"/>
</dbReference>
<dbReference type="PROSITE" id="PS51163">
    <property type="entry name" value="YRDC"/>
    <property type="match status" value="1"/>
</dbReference>
<evidence type="ECO:0000256" key="5">
    <source>
        <dbReference type="ARBA" id="ARBA00022490"/>
    </source>
</evidence>
<dbReference type="Pfam" id="PF01300">
    <property type="entry name" value="Sua5_yciO_yrdC"/>
    <property type="match status" value="1"/>
</dbReference>
<keyword evidence="8 13" id="KW-0548">Nucleotidyltransferase</keyword>
<name>A0A512AKD3_9SPHN</name>
<keyword evidence="5 13" id="KW-0963">Cytoplasm</keyword>
<dbReference type="RefSeq" id="WP_147159437.1">
    <property type="nucleotide sequence ID" value="NZ_BJYR01000013.1"/>
</dbReference>
<dbReference type="GO" id="GO:0005737">
    <property type="term" value="C:cytoplasm"/>
    <property type="evidence" value="ECO:0007669"/>
    <property type="project" value="UniProtKB-SubCell"/>
</dbReference>
<evidence type="ECO:0000313" key="16">
    <source>
        <dbReference type="EMBL" id="GEO00117.1"/>
    </source>
</evidence>
<keyword evidence="17" id="KW-1185">Reference proteome</keyword>
<sequence length="317" mass="31695">MVTQSPPNVLLADAAGIAEAAHVLEAGGTVAVPTETVYGLAARADSDAAVAAIYRAKGRPDFNPLIVHVPDMAAGEVLAEFDARARALAAAFWPGPLTMVLPRRADAPLAAAVTAGLPTVALRVPAHPVMRAVLAAAGLPLAAPSANRSGGVSPTSAAHVAASLGARADLILDGGVTQQGLESTIVALRSGGGWQVLRPGPITEGALAAVLGGAAAALVSGETRIEAPGQLASHYAPGKPVRLGVVAAEPDEFLIGFGDVTGAVSLSESADLAEAAARLYACLHLAAEAVQPRIAVAPIPDEDIGVAINDRLRRAAV</sequence>
<dbReference type="PANTHER" id="PTHR17490:SF16">
    <property type="entry name" value="THREONYLCARBAMOYL-AMP SYNTHASE"/>
    <property type="match status" value="1"/>
</dbReference>
<keyword evidence="10 13" id="KW-0067">ATP-binding</keyword>
<evidence type="ECO:0000256" key="10">
    <source>
        <dbReference type="ARBA" id="ARBA00022840"/>
    </source>
</evidence>
<evidence type="ECO:0000256" key="4">
    <source>
        <dbReference type="ARBA" id="ARBA00015492"/>
    </source>
</evidence>
<evidence type="ECO:0000256" key="2">
    <source>
        <dbReference type="ARBA" id="ARBA00007663"/>
    </source>
</evidence>
<feature type="binding site" evidence="14">
    <location>
        <position position="119"/>
    </location>
    <ligand>
        <name>ATP</name>
        <dbReference type="ChEBI" id="CHEBI:30616"/>
    </ligand>
</feature>
<evidence type="ECO:0000256" key="3">
    <source>
        <dbReference type="ARBA" id="ARBA00012584"/>
    </source>
</evidence>
<comment type="function">
    <text evidence="13">Required for the formation of a threonylcarbamoyl group on adenosine at position 37 (t(6)A37) in tRNAs that read codons beginning with adenine.</text>
</comment>
<dbReference type="InterPro" id="IPR017945">
    <property type="entry name" value="DHBP_synth_RibB-like_a/b_dom"/>
</dbReference>
<evidence type="ECO:0000256" key="7">
    <source>
        <dbReference type="ARBA" id="ARBA00022694"/>
    </source>
</evidence>
<feature type="binding site" evidence="14">
    <location>
        <position position="153"/>
    </location>
    <ligand>
        <name>ATP</name>
        <dbReference type="ChEBI" id="CHEBI:30616"/>
    </ligand>
</feature>
<feature type="binding site" evidence="14">
    <location>
        <position position="123"/>
    </location>
    <ligand>
        <name>L-threonine</name>
        <dbReference type="ChEBI" id="CHEBI:57926"/>
    </ligand>
</feature>